<dbReference type="GO" id="GO:0008270">
    <property type="term" value="F:zinc ion binding"/>
    <property type="evidence" value="ECO:0007669"/>
    <property type="project" value="InterPro"/>
</dbReference>
<feature type="non-terminal residue" evidence="1">
    <location>
        <position position="1"/>
    </location>
</feature>
<organism evidence="1 2">
    <name type="scientific">Mucuna pruriens</name>
    <name type="common">Velvet bean</name>
    <name type="synonym">Dolichos pruriens</name>
    <dbReference type="NCBI Taxonomy" id="157652"/>
    <lineage>
        <taxon>Eukaryota</taxon>
        <taxon>Viridiplantae</taxon>
        <taxon>Streptophyta</taxon>
        <taxon>Embryophyta</taxon>
        <taxon>Tracheophyta</taxon>
        <taxon>Spermatophyta</taxon>
        <taxon>Magnoliopsida</taxon>
        <taxon>eudicotyledons</taxon>
        <taxon>Gunneridae</taxon>
        <taxon>Pentapetalae</taxon>
        <taxon>rosids</taxon>
        <taxon>fabids</taxon>
        <taxon>Fabales</taxon>
        <taxon>Fabaceae</taxon>
        <taxon>Papilionoideae</taxon>
        <taxon>50 kb inversion clade</taxon>
        <taxon>NPAAA clade</taxon>
        <taxon>indigoferoid/millettioid clade</taxon>
        <taxon>Phaseoleae</taxon>
        <taxon>Mucuna</taxon>
    </lineage>
</organism>
<dbReference type="Gene3D" id="3.30.420.10">
    <property type="entry name" value="Ribonuclease H-like superfamily/Ribonuclease H"/>
    <property type="match status" value="1"/>
</dbReference>
<evidence type="ECO:0000313" key="1">
    <source>
        <dbReference type="EMBL" id="RDY10582.1"/>
    </source>
</evidence>
<name>A0A371I6C1_MUCPR</name>
<proteinExistence type="predicted"/>
<evidence type="ECO:0000313" key="2">
    <source>
        <dbReference type="Proteomes" id="UP000257109"/>
    </source>
</evidence>
<dbReference type="GO" id="GO:0003676">
    <property type="term" value="F:nucleic acid binding"/>
    <property type="evidence" value="ECO:0007669"/>
    <property type="project" value="InterPro"/>
</dbReference>
<dbReference type="InterPro" id="IPR012337">
    <property type="entry name" value="RNaseH-like_sf"/>
</dbReference>
<dbReference type="AlphaFoldDB" id="A0A371I6C1"/>
<protein>
    <recommendedName>
        <fullName evidence="3">Integrase catalytic domain-containing protein</fullName>
    </recommendedName>
</protein>
<sequence length="187" mass="21357">MEGSSKGKKSKKNEEFTCFFYKKSGHMKKQCPNSNNELLQIGSRECGIVSQYTMLGKPSMSGMVERGNWTLKDMVRKSLWGKALKTTVYILNRVSTKAVNKNLMNFGLEKSQGYKFYDPTSRSFFETGNARILEEVEFEKEENIRNVVFEEEYVNNIGQVLMSIIVLETIPVIGDNVQTIIPDIVLE</sequence>
<dbReference type="SUPFAM" id="SSF53098">
    <property type="entry name" value="Ribonuclease H-like"/>
    <property type="match status" value="1"/>
</dbReference>
<reference evidence="1" key="1">
    <citation type="submission" date="2018-05" db="EMBL/GenBank/DDBJ databases">
        <title>Draft genome of Mucuna pruriens seed.</title>
        <authorList>
            <person name="Nnadi N.E."/>
            <person name="Vos R."/>
            <person name="Hasami M.H."/>
            <person name="Devisetty U.K."/>
            <person name="Aguiy J.C."/>
        </authorList>
    </citation>
    <scope>NUCLEOTIDE SEQUENCE [LARGE SCALE GENOMIC DNA]</scope>
    <source>
        <strain evidence="1">JCA_2017</strain>
    </source>
</reference>
<accession>A0A371I6C1</accession>
<gene>
    <name evidence="1" type="ORF">CR513_04868</name>
</gene>
<dbReference type="InterPro" id="IPR036397">
    <property type="entry name" value="RNaseH_sf"/>
</dbReference>
<dbReference type="SUPFAM" id="SSF57756">
    <property type="entry name" value="Retrovirus zinc finger-like domains"/>
    <property type="match status" value="1"/>
</dbReference>
<comment type="caution">
    <text evidence="1">The sequence shown here is derived from an EMBL/GenBank/DDBJ whole genome shotgun (WGS) entry which is preliminary data.</text>
</comment>
<dbReference type="EMBL" id="QJKJ01000817">
    <property type="protein sequence ID" value="RDY10582.1"/>
    <property type="molecule type" value="Genomic_DNA"/>
</dbReference>
<dbReference type="Proteomes" id="UP000257109">
    <property type="component" value="Unassembled WGS sequence"/>
</dbReference>
<dbReference type="InterPro" id="IPR036875">
    <property type="entry name" value="Znf_CCHC_sf"/>
</dbReference>
<keyword evidence="2" id="KW-1185">Reference proteome</keyword>
<dbReference type="OrthoDB" id="1739418at2759"/>
<evidence type="ECO:0008006" key="3">
    <source>
        <dbReference type="Google" id="ProtNLM"/>
    </source>
</evidence>